<accession>A0A4R6LXZ0</accession>
<protein>
    <recommendedName>
        <fullName evidence="4">Type IV pilus assembly protein PilN</fullName>
    </recommendedName>
</protein>
<dbReference type="RefSeq" id="WP_133514523.1">
    <property type="nucleotide sequence ID" value="NZ_SNWX01000006.1"/>
</dbReference>
<evidence type="ECO:0000313" key="2">
    <source>
        <dbReference type="EMBL" id="TDO92279.1"/>
    </source>
</evidence>
<dbReference type="OrthoDB" id="2112590at2"/>
<evidence type="ECO:0008006" key="4">
    <source>
        <dbReference type="Google" id="ProtNLM"/>
    </source>
</evidence>
<proteinExistence type="predicted"/>
<dbReference type="AlphaFoldDB" id="A0A4R6LXZ0"/>
<comment type="caution">
    <text evidence="2">The sequence shown here is derived from an EMBL/GenBank/DDBJ whole genome shotgun (WGS) entry which is preliminary data.</text>
</comment>
<gene>
    <name evidence="2" type="ORF">DFR79_10692</name>
</gene>
<feature type="transmembrane region" description="Helical" evidence="1">
    <location>
        <begin position="12"/>
        <end position="38"/>
    </location>
</feature>
<dbReference type="EMBL" id="SNWX01000006">
    <property type="protein sequence ID" value="TDO92279.1"/>
    <property type="molecule type" value="Genomic_DNA"/>
</dbReference>
<keyword evidence="1" id="KW-0472">Membrane</keyword>
<keyword evidence="1" id="KW-0812">Transmembrane</keyword>
<sequence>MSVIFKEKHYDHLLILVNNLLIIILLLVILLTAFNFLIENKVEFLKSDWVLLKEEATKYRSLIDNSALLQKETEGKTNKYNFLISLANYADNLSYNSLQLKNDVLYLKAVTNQQKKIFALIEALEKDHKFIEVDLININQRDSYYFELEILMEQ</sequence>
<dbReference type="Proteomes" id="UP000295064">
    <property type="component" value="Unassembled WGS sequence"/>
</dbReference>
<organism evidence="2 3">
    <name type="scientific">Halanaerobium saccharolyticum</name>
    <dbReference type="NCBI Taxonomy" id="43595"/>
    <lineage>
        <taxon>Bacteria</taxon>
        <taxon>Bacillati</taxon>
        <taxon>Bacillota</taxon>
        <taxon>Clostridia</taxon>
        <taxon>Halanaerobiales</taxon>
        <taxon>Halanaerobiaceae</taxon>
        <taxon>Halanaerobium</taxon>
    </lineage>
</organism>
<evidence type="ECO:0000256" key="1">
    <source>
        <dbReference type="SAM" id="Phobius"/>
    </source>
</evidence>
<keyword evidence="1" id="KW-1133">Transmembrane helix</keyword>
<reference evidence="2 3" key="1">
    <citation type="submission" date="2019-03" db="EMBL/GenBank/DDBJ databases">
        <title>Subsurface microbial communities from deep shales in Ohio and West Virginia, USA.</title>
        <authorList>
            <person name="Wrighton K."/>
        </authorList>
    </citation>
    <scope>NUCLEOTIDE SEQUENCE [LARGE SCALE GENOMIC DNA]</scope>
    <source>
        <strain evidence="2 3">MA284_T2</strain>
    </source>
</reference>
<evidence type="ECO:0000313" key="3">
    <source>
        <dbReference type="Proteomes" id="UP000295064"/>
    </source>
</evidence>
<name>A0A4R6LXZ0_9FIRM</name>